<organism evidence="3 4">
    <name type="scientific">Acetanaerobacterium elongatum</name>
    <dbReference type="NCBI Taxonomy" id="258515"/>
    <lineage>
        <taxon>Bacteria</taxon>
        <taxon>Bacillati</taxon>
        <taxon>Bacillota</taxon>
        <taxon>Clostridia</taxon>
        <taxon>Eubacteriales</taxon>
        <taxon>Oscillospiraceae</taxon>
        <taxon>Acetanaerobacterium</taxon>
    </lineage>
</organism>
<evidence type="ECO:0000259" key="2">
    <source>
        <dbReference type="Pfam" id="PF00248"/>
    </source>
</evidence>
<dbReference type="SUPFAM" id="SSF51430">
    <property type="entry name" value="NAD(P)-linked oxidoreductase"/>
    <property type="match status" value="1"/>
</dbReference>
<accession>A0A1H0FC10</accession>
<dbReference type="Pfam" id="PF00248">
    <property type="entry name" value="Aldo_ket_red"/>
    <property type="match status" value="1"/>
</dbReference>
<dbReference type="InterPro" id="IPR023210">
    <property type="entry name" value="NADP_OxRdtase_dom"/>
</dbReference>
<dbReference type="Proteomes" id="UP000199182">
    <property type="component" value="Unassembled WGS sequence"/>
</dbReference>
<keyword evidence="1" id="KW-0560">Oxidoreductase</keyword>
<dbReference type="PRINTS" id="PR00069">
    <property type="entry name" value="ALDKETRDTASE"/>
</dbReference>
<dbReference type="STRING" id="258515.SAMN05192585_13913"/>
<dbReference type="PANTHER" id="PTHR43364">
    <property type="entry name" value="NADH-SPECIFIC METHYLGLYOXAL REDUCTASE-RELATED"/>
    <property type="match status" value="1"/>
</dbReference>
<gene>
    <name evidence="3" type="ORF">SAMN05192585_13913</name>
</gene>
<dbReference type="InterPro" id="IPR050523">
    <property type="entry name" value="AKR_Detox_Biosynth"/>
</dbReference>
<reference evidence="3 4" key="1">
    <citation type="submission" date="2016-10" db="EMBL/GenBank/DDBJ databases">
        <authorList>
            <person name="de Groot N.N."/>
        </authorList>
    </citation>
    <scope>NUCLEOTIDE SEQUENCE [LARGE SCALE GENOMIC DNA]</scope>
    <source>
        <strain evidence="3 4">CGMCC 1.5012</strain>
    </source>
</reference>
<sequence length="317" mass="34839">MKTIQLGNLTLPPIALGTWSWGTGINGGNAVFGNHYEESDLKPVFNEAMKHDLTLWDTAAVYGFGASETILGHFIRGSSGTILSTKFTPLFLQGKNAMYRSLNKSLLRLNADYADIYWIHNPDNVEKWTKCAIPLLQSGKIKHLGVSNHSLAQVRQADAILRAAGFRVSAVQNHYSLLYRNSEDSGILNWCREQGIPFFAYMIYEQGALTGRYSAANPFPKKTRRGNAYPPEVLSKIEGLLGTLWQVAEAHQATVAQIVLAWAIYKGTVPLIGVTKTHHVTEAAAALNITLSGEEISLIEAVAKQTGVKIPCGWEKQ</sequence>
<dbReference type="AlphaFoldDB" id="A0A1H0FC10"/>
<evidence type="ECO:0000256" key="1">
    <source>
        <dbReference type="ARBA" id="ARBA00023002"/>
    </source>
</evidence>
<dbReference type="Gene3D" id="3.20.20.100">
    <property type="entry name" value="NADP-dependent oxidoreductase domain"/>
    <property type="match status" value="1"/>
</dbReference>
<dbReference type="InterPro" id="IPR020471">
    <property type="entry name" value="AKR"/>
</dbReference>
<protein>
    <submittedName>
        <fullName evidence="3">Predicted oxidoreductase</fullName>
    </submittedName>
</protein>
<evidence type="ECO:0000313" key="4">
    <source>
        <dbReference type="Proteomes" id="UP000199182"/>
    </source>
</evidence>
<name>A0A1H0FC10_9FIRM</name>
<dbReference type="OrthoDB" id="9773828at2"/>
<dbReference type="GO" id="GO:0005829">
    <property type="term" value="C:cytosol"/>
    <property type="evidence" value="ECO:0007669"/>
    <property type="project" value="TreeGrafter"/>
</dbReference>
<proteinExistence type="predicted"/>
<dbReference type="CDD" id="cd19103">
    <property type="entry name" value="AKR_unchar"/>
    <property type="match status" value="1"/>
</dbReference>
<dbReference type="InterPro" id="IPR036812">
    <property type="entry name" value="NAD(P)_OxRdtase_dom_sf"/>
</dbReference>
<dbReference type="EMBL" id="FNID01000039">
    <property type="protein sequence ID" value="SDN92184.1"/>
    <property type="molecule type" value="Genomic_DNA"/>
</dbReference>
<evidence type="ECO:0000313" key="3">
    <source>
        <dbReference type="EMBL" id="SDN92184.1"/>
    </source>
</evidence>
<keyword evidence="4" id="KW-1185">Reference proteome</keyword>
<dbReference type="GO" id="GO:0016491">
    <property type="term" value="F:oxidoreductase activity"/>
    <property type="evidence" value="ECO:0007669"/>
    <property type="project" value="UniProtKB-KW"/>
</dbReference>
<dbReference type="PANTHER" id="PTHR43364:SF4">
    <property type="entry name" value="NAD(P)-LINKED OXIDOREDUCTASE SUPERFAMILY PROTEIN"/>
    <property type="match status" value="1"/>
</dbReference>
<feature type="domain" description="NADP-dependent oxidoreductase" evidence="2">
    <location>
        <begin position="13"/>
        <end position="303"/>
    </location>
</feature>
<dbReference type="RefSeq" id="WP_092642769.1">
    <property type="nucleotide sequence ID" value="NZ_FNID01000039.1"/>
</dbReference>